<evidence type="ECO:0000256" key="10">
    <source>
        <dbReference type="RuleBase" id="RU000520"/>
    </source>
</evidence>
<reference evidence="11 12" key="1">
    <citation type="submission" date="2017-09" db="EMBL/GenBank/DDBJ databases">
        <title>Depth-based differentiation of microbial function through sediment-hosted aquifers and enrichment of novel symbionts in the deep terrestrial subsurface.</title>
        <authorList>
            <person name="Probst A.J."/>
            <person name="Ladd B."/>
            <person name="Jarett J.K."/>
            <person name="Geller-Mcgrath D.E."/>
            <person name="Sieber C.M."/>
            <person name="Emerson J.B."/>
            <person name="Anantharaman K."/>
            <person name="Thomas B.C."/>
            <person name="Malmstrom R."/>
            <person name="Stieglmeier M."/>
            <person name="Klingl A."/>
            <person name="Woyke T."/>
            <person name="Ryan C.M."/>
            <person name="Banfield J.F."/>
        </authorList>
    </citation>
    <scope>NUCLEOTIDE SEQUENCE [LARGE SCALE GENOMIC DNA]</scope>
    <source>
        <strain evidence="11">CG07_land_8_20_14_0_80_42_15</strain>
    </source>
</reference>
<dbReference type="FunFam" id="1.10.300.10:FF:000001">
    <property type="entry name" value="Adenylosuccinate synthetase"/>
    <property type="match status" value="1"/>
</dbReference>
<name>A0A2J0KWZ9_9BACT</name>
<dbReference type="GO" id="GO:0000287">
    <property type="term" value="F:magnesium ion binding"/>
    <property type="evidence" value="ECO:0007669"/>
    <property type="project" value="UniProtKB-UniRule"/>
</dbReference>
<accession>A0A2J0KWZ9</accession>
<organism evidence="11 12">
    <name type="scientific">Candidatus Aquitaenariimonas noxiae</name>
    <dbReference type="NCBI Taxonomy" id="1974741"/>
    <lineage>
        <taxon>Bacteria</taxon>
        <taxon>Pseudomonadati</taxon>
        <taxon>Candidatus Omnitrophota</taxon>
        <taxon>Candidatus Aquitaenariimonas</taxon>
    </lineage>
</organism>
<feature type="binding site" description="in other chain" evidence="8">
    <location>
        <position position="130"/>
    </location>
    <ligand>
        <name>IMP</name>
        <dbReference type="ChEBI" id="CHEBI:58053"/>
        <note>ligand shared between dimeric partners</note>
    </ligand>
</feature>
<dbReference type="EMBL" id="PEWV01000032">
    <property type="protein sequence ID" value="PIU41844.1"/>
    <property type="molecule type" value="Genomic_DNA"/>
</dbReference>
<feature type="binding site" evidence="8">
    <location>
        <position position="13"/>
    </location>
    <ligand>
        <name>Mg(2+)</name>
        <dbReference type="ChEBI" id="CHEBI:18420"/>
    </ligand>
</feature>
<dbReference type="HAMAP" id="MF_00011">
    <property type="entry name" value="Adenylosucc_synth"/>
    <property type="match status" value="1"/>
</dbReference>
<dbReference type="UniPathway" id="UPA00075">
    <property type="reaction ID" value="UER00335"/>
</dbReference>
<feature type="binding site" description="in other chain" evidence="8">
    <location>
        <position position="304"/>
    </location>
    <ligand>
        <name>IMP</name>
        <dbReference type="ChEBI" id="CHEBI:58053"/>
        <note>ligand shared between dimeric partners</note>
    </ligand>
</feature>
<dbReference type="InterPro" id="IPR042111">
    <property type="entry name" value="Adenylosuccinate_synth_dom3"/>
</dbReference>
<feature type="active site" description="Proton donor" evidence="8">
    <location>
        <position position="41"/>
    </location>
</feature>
<dbReference type="GO" id="GO:0005525">
    <property type="term" value="F:GTP binding"/>
    <property type="evidence" value="ECO:0007669"/>
    <property type="project" value="UniProtKB-UniRule"/>
</dbReference>
<dbReference type="InterPro" id="IPR027417">
    <property type="entry name" value="P-loop_NTPase"/>
</dbReference>
<dbReference type="GO" id="GO:0005737">
    <property type="term" value="C:cytoplasm"/>
    <property type="evidence" value="ECO:0007669"/>
    <property type="project" value="UniProtKB-SubCell"/>
</dbReference>
<dbReference type="Proteomes" id="UP000230052">
    <property type="component" value="Unassembled WGS sequence"/>
</dbReference>
<evidence type="ECO:0000256" key="5">
    <source>
        <dbReference type="ARBA" id="ARBA00022755"/>
    </source>
</evidence>
<dbReference type="PROSITE" id="PS00513">
    <property type="entry name" value="ADENYLOSUCCIN_SYN_2"/>
    <property type="match status" value="1"/>
</dbReference>
<dbReference type="AlphaFoldDB" id="A0A2J0KWZ9"/>
<proteinExistence type="inferred from homology"/>
<keyword evidence="2 8" id="KW-0436">Ligase</keyword>
<dbReference type="GO" id="GO:0044208">
    <property type="term" value="P:'de novo' AMP biosynthetic process"/>
    <property type="evidence" value="ECO:0007669"/>
    <property type="project" value="UniProtKB-UniRule"/>
</dbReference>
<dbReference type="PROSITE" id="PS01266">
    <property type="entry name" value="ADENYLOSUCCIN_SYN_1"/>
    <property type="match status" value="1"/>
</dbReference>
<evidence type="ECO:0000256" key="6">
    <source>
        <dbReference type="ARBA" id="ARBA00022842"/>
    </source>
</evidence>
<evidence type="ECO:0000256" key="2">
    <source>
        <dbReference type="ARBA" id="ARBA00022598"/>
    </source>
</evidence>
<dbReference type="SUPFAM" id="SSF52540">
    <property type="entry name" value="P-loop containing nucleoside triphosphate hydrolases"/>
    <property type="match status" value="1"/>
</dbReference>
<comment type="caution">
    <text evidence="11">The sequence shown here is derived from an EMBL/GenBank/DDBJ whole genome shotgun (WGS) entry which is preliminary data.</text>
</comment>
<comment type="pathway">
    <text evidence="8 10">Purine metabolism; AMP biosynthesis via de novo pathway; AMP from IMP: step 1/2.</text>
</comment>
<evidence type="ECO:0000256" key="1">
    <source>
        <dbReference type="ARBA" id="ARBA00011738"/>
    </source>
</evidence>
<evidence type="ECO:0000256" key="3">
    <source>
        <dbReference type="ARBA" id="ARBA00022723"/>
    </source>
</evidence>
<keyword evidence="3 8" id="KW-0479">Metal-binding</keyword>
<keyword evidence="8" id="KW-0963">Cytoplasm</keyword>
<dbReference type="GO" id="GO:0004019">
    <property type="term" value="F:adenylosuccinate synthase activity"/>
    <property type="evidence" value="ECO:0007669"/>
    <property type="project" value="UniProtKB-UniRule"/>
</dbReference>
<dbReference type="FunFam" id="3.90.170.10:FF:000001">
    <property type="entry name" value="Adenylosuccinate synthetase"/>
    <property type="match status" value="1"/>
</dbReference>
<feature type="binding site" evidence="8">
    <location>
        <begin position="40"/>
        <end position="42"/>
    </location>
    <ligand>
        <name>GTP</name>
        <dbReference type="ChEBI" id="CHEBI:37565"/>
    </ligand>
</feature>
<feature type="binding site" evidence="8">
    <location>
        <begin position="300"/>
        <end position="306"/>
    </location>
    <ligand>
        <name>substrate</name>
    </ligand>
</feature>
<feature type="binding site" evidence="8">
    <location>
        <begin position="414"/>
        <end position="416"/>
    </location>
    <ligand>
        <name>GTP</name>
        <dbReference type="ChEBI" id="CHEBI:37565"/>
    </ligand>
</feature>
<protein>
    <recommendedName>
        <fullName evidence="8 10">Adenylosuccinate synthetase</fullName>
        <shortName evidence="8">AMPSase</shortName>
        <shortName evidence="8">AdSS</shortName>
        <ecNumber evidence="8 10">6.3.4.4</ecNumber>
    </recommendedName>
    <alternativeName>
        <fullName evidence="8">IMP--aspartate ligase</fullName>
    </alternativeName>
</protein>
<dbReference type="PANTHER" id="PTHR11846">
    <property type="entry name" value="ADENYLOSUCCINATE SYNTHETASE"/>
    <property type="match status" value="1"/>
</dbReference>
<comment type="function">
    <text evidence="8">Plays an important role in the de novo pathway of purine nucleotide biosynthesis. Catalyzes the first committed step in the biosynthesis of AMP from IMP.</text>
</comment>
<feature type="active site" description="Proton acceptor" evidence="8">
    <location>
        <position position="13"/>
    </location>
</feature>
<dbReference type="InterPro" id="IPR018220">
    <property type="entry name" value="Adenylosuccin_syn_GTP-bd"/>
</dbReference>
<comment type="subunit">
    <text evidence="1 8">Homodimer.</text>
</comment>
<evidence type="ECO:0000256" key="8">
    <source>
        <dbReference type="HAMAP-Rule" id="MF_00011"/>
    </source>
</evidence>
<comment type="catalytic activity">
    <reaction evidence="8 10">
        <text>IMP + L-aspartate + GTP = N(6)-(1,2-dicarboxyethyl)-AMP + GDP + phosphate + 2 H(+)</text>
        <dbReference type="Rhea" id="RHEA:15753"/>
        <dbReference type="ChEBI" id="CHEBI:15378"/>
        <dbReference type="ChEBI" id="CHEBI:29991"/>
        <dbReference type="ChEBI" id="CHEBI:37565"/>
        <dbReference type="ChEBI" id="CHEBI:43474"/>
        <dbReference type="ChEBI" id="CHEBI:57567"/>
        <dbReference type="ChEBI" id="CHEBI:58053"/>
        <dbReference type="ChEBI" id="CHEBI:58189"/>
        <dbReference type="EC" id="6.3.4.4"/>
    </reaction>
</comment>
<dbReference type="SMART" id="SM00788">
    <property type="entry name" value="Adenylsucc_synt"/>
    <property type="match status" value="1"/>
</dbReference>
<comment type="subcellular location">
    <subcellularLocation>
        <location evidence="8">Cytoplasm</location>
    </subcellularLocation>
</comment>
<evidence type="ECO:0000256" key="7">
    <source>
        <dbReference type="ARBA" id="ARBA00023134"/>
    </source>
</evidence>
<dbReference type="Gene3D" id="1.10.300.10">
    <property type="entry name" value="Adenylosuccinate Synthetase, subunit A, domain 2"/>
    <property type="match status" value="1"/>
</dbReference>
<evidence type="ECO:0000313" key="12">
    <source>
        <dbReference type="Proteomes" id="UP000230052"/>
    </source>
</evidence>
<evidence type="ECO:0000313" key="11">
    <source>
        <dbReference type="EMBL" id="PIU41844.1"/>
    </source>
</evidence>
<comment type="cofactor">
    <cofactor evidence="8">
        <name>Mg(2+)</name>
        <dbReference type="ChEBI" id="CHEBI:18420"/>
    </cofactor>
    <text evidence="8">Binds 1 Mg(2+) ion per subunit.</text>
</comment>
<keyword evidence="7 8" id="KW-0342">GTP-binding</keyword>
<keyword evidence="6 8" id="KW-0460">Magnesium</keyword>
<dbReference type="InterPro" id="IPR001114">
    <property type="entry name" value="Adenylosuccinate_synthetase"/>
</dbReference>
<dbReference type="NCBIfam" id="TIGR00184">
    <property type="entry name" value="purA"/>
    <property type="match status" value="1"/>
</dbReference>
<dbReference type="InterPro" id="IPR033128">
    <property type="entry name" value="Adenylosuccin_syn_Lys_AS"/>
</dbReference>
<feature type="binding site" description="in other chain" evidence="8">
    <location>
        <begin position="13"/>
        <end position="16"/>
    </location>
    <ligand>
        <name>IMP</name>
        <dbReference type="ChEBI" id="CHEBI:58053"/>
        <note>ligand shared between dimeric partners</note>
    </ligand>
</feature>
<dbReference type="Gene3D" id="3.40.440.10">
    <property type="entry name" value="Adenylosuccinate Synthetase, subunit A, domain 1"/>
    <property type="match status" value="1"/>
</dbReference>
<evidence type="ECO:0000256" key="9">
    <source>
        <dbReference type="PROSITE-ProRule" id="PRU10134"/>
    </source>
</evidence>
<evidence type="ECO:0000256" key="4">
    <source>
        <dbReference type="ARBA" id="ARBA00022741"/>
    </source>
</evidence>
<feature type="binding site" evidence="8">
    <location>
        <position position="306"/>
    </location>
    <ligand>
        <name>GTP</name>
        <dbReference type="ChEBI" id="CHEBI:37565"/>
    </ligand>
</feature>
<dbReference type="PANTHER" id="PTHR11846:SF0">
    <property type="entry name" value="ADENYLOSUCCINATE SYNTHETASE"/>
    <property type="match status" value="1"/>
</dbReference>
<dbReference type="NCBIfam" id="NF002223">
    <property type="entry name" value="PRK01117.1"/>
    <property type="match status" value="1"/>
</dbReference>
<feature type="binding site" evidence="8">
    <location>
        <position position="40"/>
    </location>
    <ligand>
        <name>Mg(2+)</name>
        <dbReference type="ChEBI" id="CHEBI:18420"/>
    </ligand>
</feature>
<feature type="binding site" evidence="8">
    <location>
        <position position="144"/>
    </location>
    <ligand>
        <name>IMP</name>
        <dbReference type="ChEBI" id="CHEBI:58053"/>
        <note>ligand shared between dimeric partners</note>
    </ligand>
</feature>
<dbReference type="CDD" id="cd03108">
    <property type="entry name" value="AdSS"/>
    <property type="match status" value="1"/>
</dbReference>
<dbReference type="Gene3D" id="3.90.170.10">
    <property type="entry name" value="Adenylosuccinate Synthetase, subunit A, domain 3"/>
    <property type="match status" value="1"/>
</dbReference>
<dbReference type="EC" id="6.3.4.4" evidence="8 10"/>
<feature type="binding site" evidence="8">
    <location>
        <begin position="12"/>
        <end position="18"/>
    </location>
    <ligand>
        <name>GTP</name>
        <dbReference type="ChEBI" id="CHEBI:37565"/>
    </ligand>
</feature>
<feature type="binding site" evidence="8">
    <location>
        <begin position="332"/>
        <end position="334"/>
    </location>
    <ligand>
        <name>GTP</name>
        <dbReference type="ChEBI" id="CHEBI:37565"/>
    </ligand>
</feature>
<dbReference type="InterPro" id="IPR042110">
    <property type="entry name" value="Adenylosuccinate_synth_dom2"/>
</dbReference>
<dbReference type="Pfam" id="PF00709">
    <property type="entry name" value="Adenylsucc_synt"/>
    <property type="match status" value="1"/>
</dbReference>
<keyword evidence="4 8" id="KW-0547">Nucleotide-binding</keyword>
<feature type="active site" evidence="9">
    <location>
        <position position="141"/>
    </location>
</feature>
<dbReference type="GO" id="GO:0046040">
    <property type="term" value="P:IMP metabolic process"/>
    <property type="evidence" value="ECO:0007669"/>
    <property type="project" value="TreeGrafter"/>
</dbReference>
<comment type="similarity">
    <text evidence="8 10">Belongs to the adenylosuccinate synthetase family.</text>
</comment>
<dbReference type="InterPro" id="IPR042109">
    <property type="entry name" value="Adenylosuccinate_synth_dom1"/>
</dbReference>
<keyword evidence="5 8" id="KW-0658">Purine biosynthesis</keyword>
<feature type="binding site" description="in other chain" evidence="8">
    <location>
        <position position="225"/>
    </location>
    <ligand>
        <name>IMP</name>
        <dbReference type="ChEBI" id="CHEBI:58053"/>
        <note>ligand shared between dimeric partners</note>
    </ligand>
</feature>
<feature type="binding site" description="in other chain" evidence="8">
    <location>
        <begin position="38"/>
        <end position="41"/>
    </location>
    <ligand>
        <name>IMP</name>
        <dbReference type="ChEBI" id="CHEBI:58053"/>
        <note>ligand shared between dimeric partners</note>
    </ligand>
</feature>
<sequence>MPNIVVVGAQWGDEGKGKIIDILASDANYIVRYQGGSNAGHTVVLKGKEFILHLIPSGILHRGKVCIIGNGVAFDPMAFLEEVETLKSKGIDVTKRNLVLSEKAHVIFPYHKKLDSLREAKKGTTTIGTTKRGIGPCYADKVSRCGIRVLDLMDSKNLREKLKFNIKEKNTLFKYLYNSDGVSFDEIYAQYRDYANQIRPFVGNTTIILNEAIKKNKRILFEGAQGTLLDIDHGTYPFVTSSSATSGGACIGTGIGPTHIDKVIGVVKAYTTRVGEGPFPTEFPSDLINKIRNRGKEFGATTGRPRRCGWFDSIVVKHSVLVNAIDEIAVTKLDVLDQMPKINICVGYKYRNKVYKFFPPDINVLNECRPIYQAHPGWLKDTNQIKKFEDLPYNAKRYLNTLKKLLGVKITIISVGSERGQIIRWGAKK</sequence>
<feature type="binding site" description="in other chain" evidence="8">
    <location>
        <position position="240"/>
    </location>
    <ligand>
        <name>IMP</name>
        <dbReference type="ChEBI" id="CHEBI:58053"/>
        <note>ligand shared between dimeric partners</note>
    </ligand>
</feature>
<gene>
    <name evidence="8" type="primary">purA</name>
    <name evidence="11" type="ORF">COS99_03475</name>
</gene>